<keyword evidence="1" id="KW-0472">Membrane</keyword>
<organism evidence="3 4">
    <name type="scientific">Vulcanisaeta moutnovskia (strain 768-28)</name>
    <dbReference type="NCBI Taxonomy" id="985053"/>
    <lineage>
        <taxon>Archaea</taxon>
        <taxon>Thermoproteota</taxon>
        <taxon>Thermoprotei</taxon>
        <taxon>Thermoproteales</taxon>
        <taxon>Thermoproteaceae</taxon>
        <taxon>Vulcanisaeta</taxon>
    </lineage>
</organism>
<proteinExistence type="predicted"/>
<dbReference type="STRING" id="985053.VMUT_0741"/>
<keyword evidence="1" id="KW-0812">Transmembrane</keyword>
<feature type="domain" description="Major facilitator superfamily (MFS) profile" evidence="2">
    <location>
        <begin position="210"/>
        <end position="399"/>
    </location>
</feature>
<dbReference type="GeneID" id="10288393"/>
<protein>
    <submittedName>
        <fullName evidence="3">Major facilitator superfamily MFS_1</fullName>
    </submittedName>
</protein>
<sequence>MSFKRIGRVGFLLVTANSLSGIIWGANSVILSIYMLNIGISTTLIGIVLGLFSLINALGSLVVGYLTDFINRVRLFMVLSVISGSLILLMITGVPIIVSTAYLLAALFNRYVVLTAIIGEFAKQRNVSDEVFSLSSSFNIVFSVIGSIMAVLPSYLGHLGYELIFVTEAIAVYLTIPLVLNAIRHLDPVIVNAKIEKISLRDLGRLRSSWLIKRLLPEALIGLGAGVIIPLFSLWFYLKFHINIASLGIVYAISNATLALGTLMAPTISRLLRSRVISVVTLEGLATVVLAIMPLIYDLPLLLALFIIRNTLMNMANPLLTSLINELVPREERGRVFGIWNMISSIPRAVGPGIGGYLMDIGYLDLPLYITSILYAIAVVLFYALLRGVEGKVRVIHGT</sequence>
<dbReference type="InterPro" id="IPR020846">
    <property type="entry name" value="MFS_dom"/>
</dbReference>
<reference evidence="3 4" key="1">
    <citation type="journal article" date="2011" name="J. Bacteriol.">
        <title>Complete genome sequence of 'Vulcanisaeta moutnovskia' strain 768-28, a novel member of the hyperthermophilic crenarchaeal genus vulcanisaeta.</title>
        <authorList>
            <person name="Gumerov V.M."/>
            <person name="Mardanov A.V."/>
            <person name="Beletsky A.V."/>
            <person name="Prokofeva M.I."/>
            <person name="Bonch-Osmolovskaya E.A."/>
            <person name="Ravin N.V."/>
            <person name="Skryabin K.G."/>
        </authorList>
    </citation>
    <scope>NUCLEOTIDE SEQUENCE [LARGE SCALE GENOMIC DNA]</scope>
    <source>
        <strain evidence="3 4">768-28</strain>
    </source>
</reference>
<dbReference type="eggNOG" id="arCOG00132">
    <property type="taxonomic scope" value="Archaea"/>
</dbReference>
<dbReference type="Pfam" id="PF07690">
    <property type="entry name" value="MFS_1"/>
    <property type="match status" value="2"/>
</dbReference>
<evidence type="ECO:0000259" key="2">
    <source>
        <dbReference type="PROSITE" id="PS50850"/>
    </source>
</evidence>
<dbReference type="InterPro" id="IPR011701">
    <property type="entry name" value="MFS"/>
</dbReference>
<dbReference type="RefSeq" id="WP_013604115.1">
    <property type="nucleotide sequence ID" value="NC_015151.1"/>
</dbReference>
<feature type="transmembrane region" description="Helical" evidence="1">
    <location>
        <begin position="42"/>
        <end position="66"/>
    </location>
</feature>
<feature type="transmembrane region" description="Helical" evidence="1">
    <location>
        <begin position="215"/>
        <end position="238"/>
    </location>
</feature>
<feature type="transmembrane region" description="Helical" evidence="1">
    <location>
        <begin position="131"/>
        <end position="152"/>
    </location>
</feature>
<evidence type="ECO:0000313" key="4">
    <source>
        <dbReference type="Proteomes" id="UP000007485"/>
    </source>
</evidence>
<feature type="transmembrane region" description="Helical" evidence="1">
    <location>
        <begin position="244"/>
        <end position="264"/>
    </location>
</feature>
<dbReference type="Gene3D" id="1.20.1250.20">
    <property type="entry name" value="MFS general substrate transporter like domains"/>
    <property type="match status" value="2"/>
</dbReference>
<feature type="transmembrane region" description="Helical" evidence="1">
    <location>
        <begin position="12"/>
        <end position="36"/>
    </location>
</feature>
<feature type="transmembrane region" description="Helical" evidence="1">
    <location>
        <begin position="366"/>
        <end position="386"/>
    </location>
</feature>
<evidence type="ECO:0000313" key="3">
    <source>
        <dbReference type="EMBL" id="ADY00952.1"/>
    </source>
</evidence>
<dbReference type="OrthoDB" id="56622at2157"/>
<dbReference type="GO" id="GO:0022857">
    <property type="term" value="F:transmembrane transporter activity"/>
    <property type="evidence" value="ECO:0007669"/>
    <property type="project" value="InterPro"/>
</dbReference>
<dbReference type="PANTHER" id="PTHR23520:SF5">
    <property type="entry name" value="TRANSPORTER, PUTATIVE (AFU_ORTHOLOGUE AFUA_3G04000)-RELATED"/>
    <property type="match status" value="1"/>
</dbReference>
<accession>F0QW28</accession>
<dbReference type="Proteomes" id="UP000007485">
    <property type="component" value="Chromosome"/>
</dbReference>
<feature type="transmembrane region" description="Helical" evidence="1">
    <location>
        <begin position="100"/>
        <end position="119"/>
    </location>
</feature>
<dbReference type="HOGENOM" id="CLU_025894_0_2_2"/>
<dbReference type="KEGG" id="vmo:VMUT_0741"/>
<dbReference type="PROSITE" id="PS50850">
    <property type="entry name" value="MFS"/>
    <property type="match status" value="1"/>
</dbReference>
<dbReference type="InterPro" id="IPR036259">
    <property type="entry name" value="MFS_trans_sf"/>
</dbReference>
<gene>
    <name evidence="3" type="ordered locus">VMUT_0741</name>
</gene>
<name>F0QW28_VULM7</name>
<keyword evidence="1" id="KW-1133">Transmembrane helix</keyword>
<feature type="transmembrane region" description="Helical" evidence="1">
    <location>
        <begin position="158"/>
        <end position="180"/>
    </location>
</feature>
<evidence type="ECO:0000256" key="1">
    <source>
        <dbReference type="SAM" id="Phobius"/>
    </source>
</evidence>
<feature type="transmembrane region" description="Helical" evidence="1">
    <location>
        <begin position="73"/>
        <end position="94"/>
    </location>
</feature>
<dbReference type="PANTHER" id="PTHR23520">
    <property type="entry name" value="TRANSPORTER, PUTATIVE (AFU_ORTHOLOGUE AFUA_3G04000)-RELATED"/>
    <property type="match status" value="1"/>
</dbReference>
<dbReference type="EMBL" id="CP002529">
    <property type="protein sequence ID" value="ADY00952.1"/>
    <property type="molecule type" value="Genomic_DNA"/>
</dbReference>
<feature type="transmembrane region" description="Helical" evidence="1">
    <location>
        <begin position="276"/>
        <end position="297"/>
    </location>
</feature>
<dbReference type="SUPFAM" id="SSF103473">
    <property type="entry name" value="MFS general substrate transporter"/>
    <property type="match status" value="1"/>
</dbReference>
<dbReference type="AlphaFoldDB" id="F0QW28"/>
<keyword evidence="4" id="KW-1185">Reference proteome</keyword>